<evidence type="ECO:0000259" key="1">
    <source>
        <dbReference type="PROSITE" id="PS51186"/>
    </source>
</evidence>
<evidence type="ECO:0000313" key="2">
    <source>
        <dbReference type="EMBL" id="KLV09933.1"/>
    </source>
</evidence>
<dbReference type="InterPro" id="IPR051531">
    <property type="entry name" value="N-acetyltransferase"/>
</dbReference>
<dbReference type="EMBL" id="LDOU01000007">
    <property type="protein sequence ID" value="KLV09933.1"/>
    <property type="molecule type" value="Genomic_DNA"/>
</dbReference>
<sequence>MIMETNRLILRQWKSEDYQPYAELCSDPHVMRYFLTTLSREESDEQANKFRRLITERGWGFWAVELKSTGQFIGFVGLHYQDENSGFPNVPFIEIGWRLSSAFWGQGYAPEAAQKALEFAFEEIAAPAVYAFTTLQNTPSQRVMLKLGMVNTHQDFSHPLVAKGHLLERHCLYQITKEQWLKKSK</sequence>
<proteinExistence type="predicted"/>
<keyword evidence="3" id="KW-1185">Reference proteome</keyword>
<dbReference type="PANTHER" id="PTHR43792:SF1">
    <property type="entry name" value="N-ACETYLTRANSFERASE DOMAIN-CONTAINING PROTEIN"/>
    <property type="match status" value="1"/>
</dbReference>
<organism evidence="2 3">
    <name type="scientific">Photobacterium ganghwense</name>
    <dbReference type="NCBI Taxonomy" id="320778"/>
    <lineage>
        <taxon>Bacteria</taxon>
        <taxon>Pseudomonadati</taxon>
        <taxon>Pseudomonadota</taxon>
        <taxon>Gammaproteobacteria</taxon>
        <taxon>Vibrionales</taxon>
        <taxon>Vibrionaceae</taxon>
        <taxon>Photobacterium</taxon>
    </lineage>
</organism>
<dbReference type="STRING" id="320778.ABT57_09680"/>
<dbReference type="SUPFAM" id="SSF55729">
    <property type="entry name" value="Acyl-CoA N-acyltransferases (Nat)"/>
    <property type="match status" value="1"/>
</dbReference>
<name>A0A0J1HE96_9GAMM</name>
<protein>
    <submittedName>
        <fullName evidence="2">GCN5 family acetyltransferase</fullName>
    </submittedName>
</protein>
<dbReference type="PATRIC" id="fig|320778.3.peg.2111"/>
<dbReference type="Pfam" id="PF13302">
    <property type="entry name" value="Acetyltransf_3"/>
    <property type="match status" value="1"/>
</dbReference>
<dbReference type="InterPro" id="IPR016181">
    <property type="entry name" value="Acyl_CoA_acyltransferase"/>
</dbReference>
<dbReference type="Gene3D" id="3.40.630.30">
    <property type="match status" value="1"/>
</dbReference>
<gene>
    <name evidence="2" type="ORF">ABT57_09680</name>
</gene>
<keyword evidence="2" id="KW-0808">Transferase</keyword>
<dbReference type="AlphaFoldDB" id="A0A0J1HE96"/>
<dbReference type="Proteomes" id="UP000035909">
    <property type="component" value="Unassembled WGS sequence"/>
</dbReference>
<feature type="domain" description="N-acetyltransferase" evidence="1">
    <location>
        <begin position="8"/>
        <end position="178"/>
    </location>
</feature>
<reference evidence="2 3" key="1">
    <citation type="submission" date="2015-05" db="EMBL/GenBank/DDBJ databases">
        <title>Photobacterium galathea sp. nov.</title>
        <authorList>
            <person name="Machado H."/>
            <person name="Gram L."/>
        </authorList>
    </citation>
    <scope>NUCLEOTIDE SEQUENCE [LARGE SCALE GENOMIC DNA]</scope>
    <source>
        <strain evidence="2 3">DSM 22954</strain>
    </source>
</reference>
<dbReference type="InterPro" id="IPR000182">
    <property type="entry name" value="GNAT_dom"/>
</dbReference>
<dbReference type="RefSeq" id="WP_047885022.1">
    <property type="nucleotide sequence ID" value="NZ_LDOU01000007.1"/>
</dbReference>
<accession>A0A0J1HE96</accession>
<evidence type="ECO:0000313" key="3">
    <source>
        <dbReference type="Proteomes" id="UP000035909"/>
    </source>
</evidence>
<dbReference type="GO" id="GO:0016747">
    <property type="term" value="F:acyltransferase activity, transferring groups other than amino-acyl groups"/>
    <property type="evidence" value="ECO:0007669"/>
    <property type="project" value="InterPro"/>
</dbReference>
<dbReference type="PANTHER" id="PTHR43792">
    <property type="entry name" value="GNAT FAMILY, PUTATIVE (AFU_ORTHOLOGUE AFUA_3G00765)-RELATED-RELATED"/>
    <property type="match status" value="1"/>
</dbReference>
<comment type="caution">
    <text evidence="2">The sequence shown here is derived from an EMBL/GenBank/DDBJ whole genome shotgun (WGS) entry which is preliminary data.</text>
</comment>
<dbReference type="PROSITE" id="PS51186">
    <property type="entry name" value="GNAT"/>
    <property type="match status" value="1"/>
</dbReference>
<dbReference type="OrthoDB" id="9801656at2"/>